<reference evidence="3 4" key="1">
    <citation type="submission" date="2015-09" db="EMBL/GenBank/DDBJ databases">
        <title>Draft genome of the parasitic nematode Teladorsagia circumcincta isolate WARC Sus (inbred).</title>
        <authorList>
            <person name="Mitreva M."/>
        </authorList>
    </citation>
    <scope>NUCLEOTIDE SEQUENCE [LARGE SCALE GENOMIC DNA]</scope>
    <source>
        <strain evidence="3 4">S</strain>
    </source>
</reference>
<dbReference type="InterPro" id="IPR001891">
    <property type="entry name" value="Malic_OxRdtase"/>
</dbReference>
<protein>
    <submittedName>
        <fullName evidence="3">Malic enzyme, NAD binding domain protein</fullName>
    </submittedName>
</protein>
<dbReference type="AlphaFoldDB" id="A0A2G9TXW8"/>
<evidence type="ECO:0000313" key="4">
    <source>
        <dbReference type="Proteomes" id="UP000230423"/>
    </source>
</evidence>
<accession>A0A2G9TXW8</accession>
<gene>
    <name evidence="3" type="ORF">TELCIR_16367</name>
</gene>
<dbReference type="Gene3D" id="3.40.50.720">
    <property type="entry name" value="NAD(P)-binding Rossmann-like Domain"/>
    <property type="match status" value="1"/>
</dbReference>
<feature type="binding site" evidence="1">
    <location>
        <position position="39"/>
    </location>
    <ligand>
        <name>(S)-malate</name>
        <dbReference type="ChEBI" id="CHEBI:15589"/>
    </ligand>
</feature>
<dbReference type="InterPro" id="IPR012302">
    <property type="entry name" value="Malic_NAD-bd"/>
</dbReference>
<keyword evidence="4" id="KW-1185">Reference proteome</keyword>
<dbReference type="PANTHER" id="PTHR23406:SF90">
    <property type="entry name" value="MALIC ENZYME-RELATED"/>
    <property type="match status" value="1"/>
</dbReference>
<dbReference type="PANTHER" id="PTHR23406">
    <property type="entry name" value="MALIC ENZYME-RELATED"/>
    <property type="match status" value="1"/>
</dbReference>
<dbReference type="SMART" id="SM00919">
    <property type="entry name" value="Malic_M"/>
    <property type="match status" value="1"/>
</dbReference>
<dbReference type="PIRSF" id="PIRSF000106">
    <property type="entry name" value="ME"/>
    <property type="match status" value="1"/>
</dbReference>
<name>A0A2G9TXW8_TELCI</name>
<dbReference type="OrthoDB" id="5365701at2759"/>
<dbReference type="SUPFAM" id="SSF51735">
    <property type="entry name" value="NAD(P)-binding Rossmann-fold domains"/>
    <property type="match status" value="1"/>
</dbReference>
<dbReference type="Proteomes" id="UP000230423">
    <property type="component" value="Unassembled WGS sequence"/>
</dbReference>
<dbReference type="InterPro" id="IPR036291">
    <property type="entry name" value="NAD(P)-bd_dom_sf"/>
</dbReference>
<evidence type="ECO:0000313" key="3">
    <source>
        <dbReference type="EMBL" id="PIO62090.1"/>
    </source>
</evidence>
<dbReference type="GO" id="GO:0004473">
    <property type="term" value="F:malate dehydrogenase (decarboxylating) (NADP+) activity"/>
    <property type="evidence" value="ECO:0007669"/>
    <property type="project" value="TreeGrafter"/>
</dbReference>
<dbReference type="EMBL" id="KZ352581">
    <property type="protein sequence ID" value="PIO62090.1"/>
    <property type="molecule type" value="Genomic_DNA"/>
</dbReference>
<evidence type="ECO:0000256" key="1">
    <source>
        <dbReference type="PIRSR" id="PIRSR000106-2"/>
    </source>
</evidence>
<evidence type="ECO:0000259" key="2">
    <source>
        <dbReference type="SMART" id="SM00919"/>
    </source>
</evidence>
<dbReference type="Pfam" id="PF03949">
    <property type="entry name" value="Malic_M"/>
    <property type="match status" value="1"/>
</dbReference>
<dbReference type="GO" id="GO:0006108">
    <property type="term" value="P:malate metabolic process"/>
    <property type="evidence" value="ECO:0007669"/>
    <property type="project" value="TreeGrafter"/>
</dbReference>
<sequence length="211" mass="23653">MSKYSLFAGISTVGGAFTPEIIREMAKNNPRPIIFALSNPTSKSECTAEDAYNYTSGTALFASGSPFDDVELNGKVYKPGQGNNSYIFPGVALGAILFKAKHIPDKAFLIAARRVAASVTEKSLNEYSRLYPRLEDIRELSVKIAMDIGNHLYENNLATLHPEPEDKEMFIRQQIYNYEYEPSITDVYDWPEQDAHLGYPVPELPRMSDDE</sequence>
<dbReference type="GO" id="GO:0051287">
    <property type="term" value="F:NAD binding"/>
    <property type="evidence" value="ECO:0007669"/>
    <property type="project" value="InterPro"/>
</dbReference>
<dbReference type="GO" id="GO:0005739">
    <property type="term" value="C:mitochondrion"/>
    <property type="evidence" value="ECO:0007669"/>
    <property type="project" value="TreeGrafter"/>
</dbReference>
<organism evidence="3 4">
    <name type="scientific">Teladorsagia circumcincta</name>
    <name type="common">Brown stomach worm</name>
    <name type="synonym">Ostertagia circumcincta</name>
    <dbReference type="NCBI Taxonomy" id="45464"/>
    <lineage>
        <taxon>Eukaryota</taxon>
        <taxon>Metazoa</taxon>
        <taxon>Ecdysozoa</taxon>
        <taxon>Nematoda</taxon>
        <taxon>Chromadorea</taxon>
        <taxon>Rhabditida</taxon>
        <taxon>Rhabditina</taxon>
        <taxon>Rhabditomorpha</taxon>
        <taxon>Strongyloidea</taxon>
        <taxon>Trichostrongylidae</taxon>
        <taxon>Teladorsagia</taxon>
    </lineage>
</organism>
<feature type="binding site" evidence="1">
    <location>
        <position position="83"/>
    </location>
    <ligand>
        <name>(S)-malate</name>
        <dbReference type="ChEBI" id="CHEBI:15589"/>
    </ligand>
</feature>
<feature type="domain" description="Malic enzyme NAD-binding" evidence="2">
    <location>
        <begin position="1"/>
        <end position="153"/>
    </location>
</feature>
<proteinExistence type="predicted"/>